<dbReference type="Gene3D" id="3.40.50.1820">
    <property type="entry name" value="alpha/beta hydrolase"/>
    <property type="match status" value="1"/>
</dbReference>
<organism evidence="4 5">
    <name type="scientific">Pseudocercospora fuligena</name>
    <dbReference type="NCBI Taxonomy" id="685502"/>
    <lineage>
        <taxon>Eukaryota</taxon>
        <taxon>Fungi</taxon>
        <taxon>Dikarya</taxon>
        <taxon>Ascomycota</taxon>
        <taxon>Pezizomycotina</taxon>
        <taxon>Dothideomycetes</taxon>
        <taxon>Dothideomycetidae</taxon>
        <taxon>Mycosphaerellales</taxon>
        <taxon>Mycosphaerellaceae</taxon>
        <taxon>Pseudocercospora</taxon>
    </lineage>
</organism>
<dbReference type="GO" id="GO:0016787">
    <property type="term" value="F:hydrolase activity"/>
    <property type="evidence" value="ECO:0007669"/>
    <property type="project" value="UniProtKB-KW"/>
</dbReference>
<feature type="non-terminal residue" evidence="4">
    <location>
        <position position="1494"/>
    </location>
</feature>
<dbReference type="EMBL" id="JABCIY010000310">
    <property type="protein sequence ID" value="KAF7185720.1"/>
    <property type="molecule type" value="Genomic_DNA"/>
</dbReference>
<dbReference type="PANTHER" id="PTHR48081">
    <property type="entry name" value="AB HYDROLASE SUPERFAMILY PROTEIN C4A8.06C"/>
    <property type="match status" value="1"/>
</dbReference>
<feature type="compositionally biased region" description="Polar residues" evidence="2">
    <location>
        <begin position="793"/>
        <end position="807"/>
    </location>
</feature>
<feature type="compositionally biased region" description="Polar residues" evidence="2">
    <location>
        <begin position="1026"/>
        <end position="1042"/>
    </location>
</feature>
<feature type="compositionally biased region" description="Polar residues" evidence="2">
    <location>
        <begin position="1243"/>
        <end position="1265"/>
    </location>
</feature>
<evidence type="ECO:0000313" key="5">
    <source>
        <dbReference type="Proteomes" id="UP000660729"/>
    </source>
</evidence>
<feature type="region of interest" description="Disordered" evidence="2">
    <location>
        <begin position="1166"/>
        <end position="1204"/>
    </location>
</feature>
<feature type="region of interest" description="Disordered" evidence="2">
    <location>
        <begin position="1224"/>
        <end position="1384"/>
    </location>
</feature>
<dbReference type="InterPro" id="IPR050300">
    <property type="entry name" value="GDXG_lipolytic_enzyme"/>
</dbReference>
<feature type="domain" description="Alpha/beta hydrolase fold-3" evidence="3">
    <location>
        <begin position="165"/>
        <end position="278"/>
    </location>
</feature>
<feature type="compositionally biased region" description="Basic and acidic residues" evidence="2">
    <location>
        <begin position="690"/>
        <end position="711"/>
    </location>
</feature>
<feature type="compositionally biased region" description="Polar residues" evidence="2">
    <location>
        <begin position="898"/>
        <end position="908"/>
    </location>
</feature>
<feature type="compositionally biased region" description="Low complexity" evidence="2">
    <location>
        <begin position="1359"/>
        <end position="1375"/>
    </location>
</feature>
<feature type="region of interest" description="Disordered" evidence="2">
    <location>
        <begin position="340"/>
        <end position="364"/>
    </location>
</feature>
<feature type="compositionally biased region" description="Basic and acidic residues" evidence="2">
    <location>
        <begin position="780"/>
        <end position="789"/>
    </location>
</feature>
<keyword evidence="1 4" id="KW-0378">Hydrolase</keyword>
<dbReference type="PANTHER" id="PTHR48081:SF19">
    <property type="entry name" value="AB HYDROLASE SUPERFAMILY PROTEIN C4A8.06C"/>
    <property type="match status" value="1"/>
</dbReference>
<proteinExistence type="predicted"/>
<protein>
    <submittedName>
        <fullName evidence="4">AB hydrolase superfamily protein C4A8.06c</fullName>
    </submittedName>
</protein>
<feature type="region of interest" description="Disordered" evidence="2">
    <location>
        <begin position="1425"/>
        <end position="1475"/>
    </location>
</feature>
<feature type="compositionally biased region" description="Low complexity" evidence="2">
    <location>
        <begin position="1315"/>
        <end position="1326"/>
    </location>
</feature>
<dbReference type="InterPro" id="IPR013094">
    <property type="entry name" value="AB_hydrolase_3"/>
</dbReference>
<feature type="domain" description="Alpha/beta hydrolase fold-3" evidence="3">
    <location>
        <begin position="385"/>
        <end position="436"/>
    </location>
</feature>
<keyword evidence="5" id="KW-1185">Reference proteome</keyword>
<feature type="compositionally biased region" description="Polar residues" evidence="2">
    <location>
        <begin position="1183"/>
        <end position="1196"/>
    </location>
</feature>
<evidence type="ECO:0000256" key="2">
    <source>
        <dbReference type="SAM" id="MobiDB-lite"/>
    </source>
</evidence>
<name>A0A8H6VG58_9PEZI</name>
<dbReference type="Pfam" id="PF07859">
    <property type="entry name" value="Abhydrolase_3"/>
    <property type="match status" value="2"/>
</dbReference>
<feature type="region of interest" description="Disordered" evidence="2">
    <location>
        <begin position="646"/>
        <end position="1121"/>
    </location>
</feature>
<dbReference type="InterPro" id="IPR029058">
    <property type="entry name" value="AB_hydrolase_fold"/>
</dbReference>
<feature type="compositionally biased region" description="Polar residues" evidence="2">
    <location>
        <begin position="935"/>
        <end position="944"/>
    </location>
</feature>
<feature type="compositionally biased region" description="Basic and acidic residues" evidence="2">
    <location>
        <begin position="343"/>
        <end position="360"/>
    </location>
</feature>
<feature type="compositionally biased region" description="Pro residues" evidence="2">
    <location>
        <begin position="1268"/>
        <end position="1286"/>
    </location>
</feature>
<comment type="caution">
    <text evidence="4">The sequence shown here is derived from an EMBL/GenBank/DDBJ whole genome shotgun (WGS) entry which is preliminary data.</text>
</comment>
<dbReference type="Proteomes" id="UP000660729">
    <property type="component" value="Unassembled WGS sequence"/>
</dbReference>
<accession>A0A8H6VG58</accession>
<sequence>RAATPSAPQWATASPTQTMPFNTFTVASAVTPSVIETYFSHYLNRKPLKQKPTAHISYHEGLRLIRQFLDYSSKHSIEDLQAFTAQWVPVPTWVRTQDVEIPPQFLTRSANVLRKQLGSHGIEKVGGEKWWQWRRPENPLHAEWIEMKKDHNERKRAGTKCDRVILYVHGGAYYFGSVDEHRYQMQRHARKLKARVLAPRYRLAPQFPFPCGLHDCIATYFYLLEHFEPNQVLIAGDSAGGGMVLAMLVTLRDQGCPLPAGTILLSPWVDLTHSFPSTSGDGVGDYIPPCGFHHKPSMAWPPPPVSDKEPKKAERKFTQPVEQPFDVVELPADIETMSVTAKPSRDNLRDLAKEDRKKAEPIPAIPGSSHRLELAIDNKLVIIREQIQMYAKNDLLTHPLVSAVQQPSLGGLPPMLIQVGGAELLRDEQIYLAHKAANPTAYPPSDVILDAYDPDRTVLNLYPPTDVQLQVWEDLCHVPHTLSFTRPAKYMYRSVAQFGAWALARAQHKSIEILDDDAVSVISEGEDADEFKEENGNSASFGSIGDEGVTSTQFKLTSTGAVGKAGDELPPFKDHMIRQRVNRHGTIFPLPRRSDIKCLHLDPNTIGAIKPGPVRKWLAKRAENEQKFASEYKKIVKKKIKEQKDWDKVEPGENPPPTALINRRKAGIAPEQKKKGKSWGLAMWSGWGSSHDESTIHREEKVVEEREKAENGEDEANDVLAAAGLARADSSMRTPRNQSLAGSNRAASPATLAVPGHEMDAETKNGRRRSSASVLSTPWSRKDRDEPPRPRSSYRQVQDAGQASSVDRYSAVSPISPQGGDSPVVGGRRGFFDLSRRSSTASGKLNSGARPVSVAGAVPPASEIPPSPTVIAPDADHGSTAPTMSEASTGKEAVKVPGSNNTFLNAENSRPHNGVVAYPFKLKTHGKAAAHKRSPSPNASTMTLESVDGSDGASTRSTESSRLKAARIFGVSPVELPSDLPGTSGAGVTHGAKQDPGSTASPEEHRPGSETDMIPTLEVSPATFHETGNVQGGNSSSTSSRPVSMLPDNARPEDDPVSPVSPLGPAEQQDPIATTTTKHRQGKVEYRDSRLGQLGADGMPTQAFPETSSAPRPTPFKIRNPVYDNRASADVTGQTVEEPIQPVEAPKPAPFKMRHVVYDLRVAPVGSKPPGSEAAAAASVAANGTSKSETSPSSHAQALPGRAVTSPTATAAAVVAAQHAAARSVSTNSTASPVDDEKEVVNFSHNNANRDAPQANTAIQSTTTIPSRPAPLRPSSSGPPPTPPPKDSPKFEKEANSTLPAKNPAQGRSRDNLKGSDGSISGPDDISSTKRKPVAVPTSKFSRSNENLGSYNSTPSLPAGAAAALAGAKLRSANAETSRSSDGAYENQAVAAASAAGNKSGIRPESGVLPFSKFSPAAAAAAASSKEKLQIDPPAPTPAPAIGNLSFERSPVKGDFGSGTATTGSTTTSTRPPLETFVTAQEALDLGMKEGQKF</sequence>
<reference evidence="4" key="1">
    <citation type="submission" date="2020-04" db="EMBL/GenBank/DDBJ databases">
        <title>Draft genome resource of the tomato pathogen Pseudocercospora fuligena.</title>
        <authorList>
            <person name="Zaccaron A."/>
        </authorList>
    </citation>
    <scope>NUCLEOTIDE SEQUENCE</scope>
    <source>
        <strain evidence="4">PF001</strain>
    </source>
</reference>
<evidence type="ECO:0000313" key="4">
    <source>
        <dbReference type="EMBL" id="KAF7185720.1"/>
    </source>
</evidence>
<evidence type="ECO:0000256" key="1">
    <source>
        <dbReference type="ARBA" id="ARBA00022801"/>
    </source>
</evidence>
<evidence type="ECO:0000259" key="3">
    <source>
        <dbReference type="Pfam" id="PF07859"/>
    </source>
</evidence>
<feature type="compositionally biased region" description="Polar residues" evidence="2">
    <location>
        <begin position="731"/>
        <end position="746"/>
    </location>
</feature>
<feature type="compositionally biased region" description="Basic residues" evidence="2">
    <location>
        <begin position="922"/>
        <end position="934"/>
    </location>
</feature>
<feature type="compositionally biased region" description="Low complexity" evidence="2">
    <location>
        <begin position="1458"/>
        <end position="1470"/>
    </location>
</feature>
<dbReference type="SUPFAM" id="SSF53474">
    <property type="entry name" value="alpha/beta-Hydrolases"/>
    <property type="match status" value="1"/>
</dbReference>
<gene>
    <name evidence="4" type="ORF">HII31_12951</name>
</gene>
<feature type="compositionally biased region" description="Polar residues" evidence="2">
    <location>
        <begin position="1339"/>
        <end position="1356"/>
    </location>
</feature>
<dbReference type="OrthoDB" id="2336090at2759"/>